<proteinExistence type="predicted"/>
<reference evidence="2" key="1">
    <citation type="submission" date="2021-02" db="EMBL/GenBank/DDBJ databases">
        <authorList>
            <person name="Nowell W R."/>
        </authorList>
    </citation>
    <scope>NUCLEOTIDE SEQUENCE</scope>
</reference>
<feature type="domain" description="Dynein heavy chain linker" evidence="1">
    <location>
        <begin position="1"/>
        <end position="47"/>
    </location>
</feature>
<evidence type="ECO:0000313" key="3">
    <source>
        <dbReference type="Proteomes" id="UP000681722"/>
    </source>
</evidence>
<dbReference type="OrthoDB" id="64868at2759"/>
<dbReference type="InterPro" id="IPR013602">
    <property type="entry name" value="Dynein_heavy_linker"/>
</dbReference>
<evidence type="ECO:0000259" key="1">
    <source>
        <dbReference type="Pfam" id="PF08393"/>
    </source>
</evidence>
<dbReference type="Pfam" id="PF08393">
    <property type="entry name" value="DHC_N2"/>
    <property type="match status" value="1"/>
</dbReference>
<accession>A0A8S2PYE8</accession>
<dbReference type="Proteomes" id="UP000681722">
    <property type="component" value="Unassembled WGS sequence"/>
</dbReference>
<dbReference type="Gene3D" id="3.20.180.20">
    <property type="entry name" value="Dynein heavy chain, N-terminal domain 2"/>
    <property type="match status" value="1"/>
</dbReference>
<dbReference type="AlphaFoldDB" id="A0A8S2PYE8"/>
<protein>
    <recommendedName>
        <fullName evidence="1">Dynein heavy chain linker domain-containing protein</fullName>
    </recommendedName>
</protein>
<feature type="non-terminal residue" evidence="2">
    <location>
        <position position="1"/>
    </location>
</feature>
<sequence>MFDNVASLRLMKQSDTLTQAQAMISAEKEEMTFKQTVNTEGRVEDWM</sequence>
<comment type="caution">
    <text evidence="2">The sequence shown here is derived from an EMBL/GenBank/DDBJ whole genome shotgun (WGS) entry which is preliminary data.</text>
</comment>
<dbReference type="InterPro" id="IPR042228">
    <property type="entry name" value="Dynein_linker_3"/>
</dbReference>
<organism evidence="2 3">
    <name type="scientific">Didymodactylos carnosus</name>
    <dbReference type="NCBI Taxonomy" id="1234261"/>
    <lineage>
        <taxon>Eukaryota</taxon>
        <taxon>Metazoa</taxon>
        <taxon>Spiralia</taxon>
        <taxon>Gnathifera</taxon>
        <taxon>Rotifera</taxon>
        <taxon>Eurotatoria</taxon>
        <taxon>Bdelloidea</taxon>
        <taxon>Philodinida</taxon>
        <taxon>Philodinidae</taxon>
        <taxon>Didymodactylos</taxon>
    </lineage>
</organism>
<dbReference type="EMBL" id="CAJOBC010027957">
    <property type="protein sequence ID" value="CAF4076652.1"/>
    <property type="molecule type" value="Genomic_DNA"/>
</dbReference>
<feature type="non-terminal residue" evidence="2">
    <location>
        <position position="47"/>
    </location>
</feature>
<evidence type="ECO:0000313" key="2">
    <source>
        <dbReference type="EMBL" id="CAF4076652.1"/>
    </source>
</evidence>
<name>A0A8S2PYE8_9BILA</name>
<gene>
    <name evidence="2" type="ORF">SRO942_LOCUS27909</name>
</gene>